<protein>
    <submittedName>
        <fullName evidence="2">Uncharacterized protein</fullName>
    </submittedName>
</protein>
<dbReference type="Proteomes" id="UP000799428">
    <property type="component" value="Unassembled WGS sequence"/>
</dbReference>
<keyword evidence="3" id="KW-1185">Reference proteome</keyword>
<name>A0A6G1K8X6_9PLEO</name>
<proteinExistence type="predicted"/>
<keyword evidence="1" id="KW-0472">Membrane</keyword>
<reference evidence="2" key="1">
    <citation type="journal article" date="2020" name="Stud. Mycol.">
        <title>101 Dothideomycetes genomes: a test case for predicting lifestyles and emergence of pathogens.</title>
        <authorList>
            <person name="Haridas S."/>
            <person name="Albert R."/>
            <person name="Binder M."/>
            <person name="Bloem J."/>
            <person name="Labutti K."/>
            <person name="Salamov A."/>
            <person name="Andreopoulos B."/>
            <person name="Baker S."/>
            <person name="Barry K."/>
            <person name="Bills G."/>
            <person name="Bluhm B."/>
            <person name="Cannon C."/>
            <person name="Castanera R."/>
            <person name="Culley D."/>
            <person name="Daum C."/>
            <person name="Ezra D."/>
            <person name="Gonzalez J."/>
            <person name="Henrissat B."/>
            <person name="Kuo A."/>
            <person name="Liang C."/>
            <person name="Lipzen A."/>
            <person name="Lutzoni F."/>
            <person name="Magnuson J."/>
            <person name="Mondo S."/>
            <person name="Nolan M."/>
            <person name="Ohm R."/>
            <person name="Pangilinan J."/>
            <person name="Park H.-J."/>
            <person name="Ramirez L."/>
            <person name="Alfaro M."/>
            <person name="Sun H."/>
            <person name="Tritt A."/>
            <person name="Yoshinaga Y."/>
            <person name="Zwiers L.-H."/>
            <person name="Turgeon B."/>
            <person name="Goodwin S."/>
            <person name="Spatafora J."/>
            <person name="Crous P."/>
            <person name="Grigoriev I."/>
        </authorList>
    </citation>
    <scope>NUCLEOTIDE SEQUENCE</scope>
    <source>
        <strain evidence="2">CBS 279.74</strain>
    </source>
</reference>
<evidence type="ECO:0000256" key="1">
    <source>
        <dbReference type="SAM" id="Phobius"/>
    </source>
</evidence>
<keyword evidence="1" id="KW-1133">Transmembrane helix</keyword>
<sequence length="193" mass="21178">MEHELSKMQQHVYEHASVAIVAANDAVSGEGFLGPSAETETETQSKDAPPFSITLHLGHWIMISGPFPLSRNLEDDERLEWRGTTGNYMKSDFSKDFNRLHGIASLSAKFEAALRPDHIHAAGLWTKPRDSYRDFLYPLLRWTSSVVAVGVMVVGNILAAPALTNILLLVGAGKTNKSAFSGPSLHPIRDVEL</sequence>
<evidence type="ECO:0000313" key="3">
    <source>
        <dbReference type="Proteomes" id="UP000799428"/>
    </source>
</evidence>
<gene>
    <name evidence="2" type="ORF">K504DRAFT_501968</name>
</gene>
<dbReference type="AlphaFoldDB" id="A0A6G1K8X6"/>
<keyword evidence="1" id="KW-0812">Transmembrane</keyword>
<feature type="transmembrane region" description="Helical" evidence="1">
    <location>
        <begin position="139"/>
        <end position="159"/>
    </location>
</feature>
<organism evidence="2 3">
    <name type="scientific">Pleomassaria siparia CBS 279.74</name>
    <dbReference type="NCBI Taxonomy" id="1314801"/>
    <lineage>
        <taxon>Eukaryota</taxon>
        <taxon>Fungi</taxon>
        <taxon>Dikarya</taxon>
        <taxon>Ascomycota</taxon>
        <taxon>Pezizomycotina</taxon>
        <taxon>Dothideomycetes</taxon>
        <taxon>Pleosporomycetidae</taxon>
        <taxon>Pleosporales</taxon>
        <taxon>Pleomassariaceae</taxon>
        <taxon>Pleomassaria</taxon>
    </lineage>
</organism>
<evidence type="ECO:0000313" key="2">
    <source>
        <dbReference type="EMBL" id="KAF2709230.1"/>
    </source>
</evidence>
<accession>A0A6G1K8X6</accession>
<dbReference type="EMBL" id="MU005770">
    <property type="protein sequence ID" value="KAF2709230.1"/>
    <property type="molecule type" value="Genomic_DNA"/>
</dbReference>